<dbReference type="InterPro" id="IPR019734">
    <property type="entry name" value="TPR_rpt"/>
</dbReference>
<dbReference type="SUPFAM" id="SSF46689">
    <property type="entry name" value="Homeodomain-like"/>
    <property type="match status" value="1"/>
</dbReference>
<keyword evidence="6" id="KW-0472">Membrane</keyword>
<dbReference type="InterPro" id="IPR011990">
    <property type="entry name" value="TPR-like_helical_dom_sf"/>
</dbReference>
<dbReference type="InterPro" id="IPR009057">
    <property type="entry name" value="Homeodomain-like_sf"/>
</dbReference>
<dbReference type="InterPro" id="IPR018062">
    <property type="entry name" value="HTH_AraC-typ_CS"/>
</dbReference>
<accession>A0A9D2E882</accession>
<dbReference type="PROSITE" id="PS01124">
    <property type="entry name" value="HTH_ARAC_FAMILY_2"/>
    <property type="match status" value="1"/>
</dbReference>
<dbReference type="InterPro" id="IPR018060">
    <property type="entry name" value="HTH_AraC"/>
</dbReference>
<dbReference type="PANTHER" id="PTHR43280">
    <property type="entry name" value="ARAC-FAMILY TRANSCRIPTIONAL REGULATOR"/>
    <property type="match status" value="1"/>
</dbReference>
<protein>
    <submittedName>
        <fullName evidence="8">Helix-turn-helix domain-containing protein</fullName>
    </submittedName>
</protein>
<evidence type="ECO:0000256" key="5">
    <source>
        <dbReference type="SAM" id="MobiDB-lite"/>
    </source>
</evidence>
<dbReference type="GO" id="GO:0043565">
    <property type="term" value="F:sequence-specific DNA binding"/>
    <property type="evidence" value="ECO:0007669"/>
    <property type="project" value="InterPro"/>
</dbReference>
<dbReference type="AlphaFoldDB" id="A0A9D2E882"/>
<keyword evidence="3" id="KW-0804">Transcription</keyword>
<dbReference type="SMART" id="SM00342">
    <property type="entry name" value="HTH_ARAC"/>
    <property type="match status" value="1"/>
</dbReference>
<evidence type="ECO:0000259" key="7">
    <source>
        <dbReference type="PROSITE" id="PS01124"/>
    </source>
</evidence>
<dbReference type="GO" id="GO:0003700">
    <property type="term" value="F:DNA-binding transcription factor activity"/>
    <property type="evidence" value="ECO:0007669"/>
    <property type="project" value="InterPro"/>
</dbReference>
<organism evidence="8 9">
    <name type="scientific">Candidatus Bacteroides merdigallinarum</name>
    <dbReference type="NCBI Taxonomy" id="2838473"/>
    <lineage>
        <taxon>Bacteria</taxon>
        <taxon>Pseudomonadati</taxon>
        <taxon>Bacteroidota</taxon>
        <taxon>Bacteroidia</taxon>
        <taxon>Bacteroidales</taxon>
        <taxon>Bacteroidaceae</taxon>
        <taxon>Bacteroides</taxon>
    </lineage>
</organism>
<keyword evidence="2" id="KW-0238">DNA-binding</keyword>
<dbReference type="PROSITE" id="PS00041">
    <property type="entry name" value="HTH_ARAC_FAMILY_1"/>
    <property type="match status" value="1"/>
</dbReference>
<evidence type="ECO:0000256" key="4">
    <source>
        <dbReference type="SAM" id="Coils"/>
    </source>
</evidence>
<dbReference type="Proteomes" id="UP000824028">
    <property type="component" value="Unassembled WGS sequence"/>
</dbReference>
<keyword evidence="6" id="KW-0812">Transmembrane</keyword>
<feature type="transmembrane region" description="Helical" evidence="6">
    <location>
        <begin position="389"/>
        <end position="408"/>
    </location>
</feature>
<dbReference type="Gene3D" id="1.10.10.60">
    <property type="entry name" value="Homeodomain-like"/>
    <property type="match status" value="1"/>
</dbReference>
<name>A0A9D2E882_9BACE</name>
<dbReference type="EMBL" id="DXBX01000026">
    <property type="protein sequence ID" value="HIZ32642.1"/>
    <property type="molecule type" value="Genomic_DNA"/>
</dbReference>
<feature type="coiled-coil region" evidence="4">
    <location>
        <begin position="367"/>
        <end position="439"/>
    </location>
</feature>
<evidence type="ECO:0000256" key="2">
    <source>
        <dbReference type="ARBA" id="ARBA00023125"/>
    </source>
</evidence>
<evidence type="ECO:0000256" key="1">
    <source>
        <dbReference type="ARBA" id="ARBA00023015"/>
    </source>
</evidence>
<feature type="region of interest" description="Disordered" evidence="5">
    <location>
        <begin position="447"/>
        <end position="468"/>
    </location>
</feature>
<keyword evidence="1" id="KW-0805">Transcription regulation</keyword>
<dbReference type="PANTHER" id="PTHR43280:SF34">
    <property type="entry name" value="ARAC-FAMILY TRANSCRIPTIONAL REGULATOR"/>
    <property type="match status" value="1"/>
</dbReference>
<comment type="caution">
    <text evidence="8">The sequence shown here is derived from an EMBL/GenBank/DDBJ whole genome shotgun (WGS) entry which is preliminary data.</text>
</comment>
<reference evidence="8" key="1">
    <citation type="journal article" date="2021" name="PeerJ">
        <title>Extensive microbial diversity within the chicken gut microbiome revealed by metagenomics and culture.</title>
        <authorList>
            <person name="Gilroy R."/>
            <person name="Ravi A."/>
            <person name="Getino M."/>
            <person name="Pursley I."/>
            <person name="Horton D.L."/>
            <person name="Alikhan N.F."/>
            <person name="Baker D."/>
            <person name="Gharbi K."/>
            <person name="Hall N."/>
            <person name="Watson M."/>
            <person name="Adriaenssens E.M."/>
            <person name="Foster-Nyarko E."/>
            <person name="Jarju S."/>
            <person name="Secka A."/>
            <person name="Antonio M."/>
            <person name="Oren A."/>
            <person name="Chaudhuri R.R."/>
            <person name="La Ragione R."/>
            <person name="Hildebrand F."/>
            <person name="Pallen M.J."/>
        </authorList>
    </citation>
    <scope>NUCLEOTIDE SEQUENCE</scope>
    <source>
        <strain evidence="8">ChiHjej9B8-1298</strain>
    </source>
</reference>
<proteinExistence type="predicted"/>
<keyword evidence="6" id="KW-1133">Transmembrane helix</keyword>
<keyword evidence="4" id="KW-0175">Coiled coil</keyword>
<gene>
    <name evidence="8" type="ORF">H9814_03710</name>
</gene>
<sequence length="585" mass="67431">MRIKHTCNLASRIMGWLFISLMPLQARPIPDELLCPDSIQDILLHDPHRALALLDTAEQRHAPGLPPYRIDILRTRCHEMAGEYYLMEKYARRALANDSVQASPRRKLEAMRDLIDALNAQLQYEEAIRLCQEAIGLARQQDSRMTEGSIHYVMGGIYAKMQLFDQALAAYQEGQKCLESEKGVLAMAHLSTAYGQLMTLLMDNGRPDEAIATGRKREALIKKMSGMPGPPNGYIDQQYGYVYSKMAFLLQDNGQTEEAADYYRRFQETDFSKQPNYRGEIIPYLLAAHRYSEALKLNEEDLAQHARNFSNDTVNYNYLILLDRQAEAFRGLHQYQAAYAWQRRFTTLQDSIHQRERREQAQELATAFRLNEKERQLEQTRADMQRRTLLLGASGLSFVLLLALLIIIGRDLRQSRRRNKLLVKQLDELQAQREELYKTLAHIPSTSGETVAEDKATGAEDADAASTPLREDSTEYTHFLRMEQLLTEQQLFLRPDFGRDDLLAITHVNKNDLPHLLREYAHAENVSDYLNRLRVRHALKLMKEKPHYSIMAIGEEAGFRSRATFYRAFLKECGMTPAQYIQAHQ</sequence>
<feature type="domain" description="HTH araC/xylS-type" evidence="7">
    <location>
        <begin position="483"/>
        <end position="583"/>
    </location>
</feature>
<dbReference type="Gene3D" id="1.25.40.10">
    <property type="entry name" value="Tetratricopeptide repeat domain"/>
    <property type="match status" value="2"/>
</dbReference>
<dbReference type="Pfam" id="PF12833">
    <property type="entry name" value="HTH_18"/>
    <property type="match status" value="1"/>
</dbReference>
<evidence type="ECO:0000256" key="6">
    <source>
        <dbReference type="SAM" id="Phobius"/>
    </source>
</evidence>
<dbReference type="SMART" id="SM00028">
    <property type="entry name" value="TPR"/>
    <property type="match status" value="4"/>
</dbReference>
<evidence type="ECO:0000313" key="8">
    <source>
        <dbReference type="EMBL" id="HIZ32642.1"/>
    </source>
</evidence>
<dbReference type="SUPFAM" id="SSF48452">
    <property type="entry name" value="TPR-like"/>
    <property type="match status" value="1"/>
</dbReference>
<evidence type="ECO:0000313" key="9">
    <source>
        <dbReference type="Proteomes" id="UP000824028"/>
    </source>
</evidence>
<reference evidence="8" key="2">
    <citation type="submission" date="2021-04" db="EMBL/GenBank/DDBJ databases">
        <authorList>
            <person name="Gilroy R."/>
        </authorList>
    </citation>
    <scope>NUCLEOTIDE SEQUENCE</scope>
    <source>
        <strain evidence="8">ChiHjej9B8-1298</strain>
    </source>
</reference>
<evidence type="ECO:0000256" key="3">
    <source>
        <dbReference type="ARBA" id="ARBA00023163"/>
    </source>
</evidence>